<sequence>MEGNPVSDEHLGVPRTSPDLRTELARKLAELAPEIISDGKLDLNKLSELLDDDAADGPERFGLNWPGKRDAQRMAQVPTTATLRPDRKNSRDWENTRNVFIEGDNLEVLKILQTHYHGRIAMIYIDPPYNTGNDFVYRDDFRDGVGAYLDWTGQLDHGGRVSSNPETAGRYHSNWLNMMYPRIKLARNLLSDDGIFMVSIDDNEQAKLRDLCDEVFGEQNFIASLVHQRAKGGGQAKYVVKGHDLIHVYARSITHAPHLVREKVVQGRVVHRDGVAYLRNDDVIRKVFGRYSKGTERRCFYEEIEELKGPEKKREIDADLASGALELEVDGKTGNHIVVRYEPVDRAKSKMYSIIKALSEHGRNDLAELGMDGYFSYPKPTELLELLVSAAVPDDGTVLDFFAGSATTAHAVLKLNAGDGGRRRCISVQLPEPIRGGSAARDAGFRTIADISRERLRRAGDRIASSGTGQGDGAVRPDTGFRAYTLADTNFTGWCADPDVAADELVALLESARGSVRDDASPEDLFVETLLKLGGSLTETYAAATVCGLEVFSVDHGRVVGYFDRHLKPTFEQLRGLVDAVEVRLIILEDTFHGDDELKTNLVQLCKSRGIDLSIA</sequence>
<dbReference type="InterPro" id="IPR002295">
    <property type="entry name" value="N4/N6-MTase_EcoPI_Mod-like"/>
</dbReference>
<evidence type="ECO:0000259" key="5">
    <source>
        <dbReference type="Pfam" id="PF01555"/>
    </source>
</evidence>
<keyword evidence="4" id="KW-0949">S-adenosyl-L-methionine</keyword>
<dbReference type="InterPro" id="IPR029063">
    <property type="entry name" value="SAM-dependent_MTases_sf"/>
</dbReference>
<comment type="similarity">
    <text evidence="1">Belongs to the N(4)/N(6)-methyltransferase family.</text>
</comment>
<organism evidence="6 7">
    <name type="scientific">Corynebacterium antarcticum</name>
    <dbReference type="NCBI Taxonomy" id="2800405"/>
    <lineage>
        <taxon>Bacteria</taxon>
        <taxon>Bacillati</taxon>
        <taxon>Actinomycetota</taxon>
        <taxon>Actinomycetes</taxon>
        <taxon>Mycobacteriales</taxon>
        <taxon>Corynebacteriaceae</taxon>
        <taxon>Corynebacterium</taxon>
    </lineage>
</organism>
<dbReference type="InterPro" id="IPR002052">
    <property type="entry name" value="DNA_methylase_N6_adenine_CS"/>
</dbReference>
<gene>
    <name evidence="6" type="ORF">JIM95_08355</name>
</gene>
<accession>A0ABS1FMC7</accession>
<evidence type="ECO:0000313" key="6">
    <source>
        <dbReference type="EMBL" id="MBK1844586.1"/>
    </source>
</evidence>
<keyword evidence="2" id="KW-0489">Methyltransferase</keyword>
<evidence type="ECO:0000313" key="7">
    <source>
        <dbReference type="Proteomes" id="UP000650005"/>
    </source>
</evidence>
<reference evidence="6" key="1">
    <citation type="submission" date="2021-01" db="EMBL/GenBank/DDBJ databases">
        <title>Characterization of Corynebacterium spp. from penguins.</title>
        <authorList>
            <person name="Svec P."/>
        </authorList>
    </citation>
    <scope>NUCLEOTIDE SEQUENCE</scope>
    <source>
        <strain evidence="6">CCM 8835</strain>
    </source>
</reference>
<protein>
    <submittedName>
        <fullName evidence="6">Site-specific DNA-methyltransferase</fullName>
    </submittedName>
</protein>
<dbReference type="PROSITE" id="PS00092">
    <property type="entry name" value="N6_MTASE"/>
    <property type="match status" value="1"/>
</dbReference>
<evidence type="ECO:0000256" key="3">
    <source>
        <dbReference type="ARBA" id="ARBA00022679"/>
    </source>
</evidence>
<evidence type="ECO:0000256" key="1">
    <source>
        <dbReference type="ARBA" id="ARBA00006594"/>
    </source>
</evidence>
<evidence type="ECO:0000256" key="2">
    <source>
        <dbReference type="ARBA" id="ARBA00022603"/>
    </source>
</evidence>
<dbReference type="EMBL" id="JAENIP010000014">
    <property type="protein sequence ID" value="MBK1844586.1"/>
    <property type="molecule type" value="Genomic_DNA"/>
</dbReference>
<comment type="caution">
    <text evidence="6">The sequence shown here is derived from an EMBL/GenBank/DDBJ whole genome shotgun (WGS) entry which is preliminary data.</text>
</comment>
<dbReference type="InterPro" id="IPR002941">
    <property type="entry name" value="DNA_methylase_N4/N6"/>
</dbReference>
<feature type="domain" description="DNA methylase N-4/N-6" evidence="5">
    <location>
        <begin position="120"/>
        <end position="416"/>
    </location>
</feature>
<dbReference type="Pfam" id="PF01555">
    <property type="entry name" value="N6_N4_Mtase"/>
    <property type="match status" value="1"/>
</dbReference>
<keyword evidence="3" id="KW-0808">Transferase</keyword>
<dbReference type="PIRSF" id="PIRSF015855">
    <property type="entry name" value="TypeIII_Mtase_mKpnI"/>
    <property type="match status" value="1"/>
</dbReference>
<dbReference type="PRINTS" id="PR00506">
    <property type="entry name" value="D21N6MTFRASE"/>
</dbReference>
<dbReference type="Proteomes" id="UP000650005">
    <property type="component" value="Unassembled WGS sequence"/>
</dbReference>
<dbReference type="SUPFAM" id="SSF53335">
    <property type="entry name" value="S-adenosyl-L-methionine-dependent methyltransferases"/>
    <property type="match status" value="1"/>
</dbReference>
<keyword evidence="7" id="KW-1185">Reference proteome</keyword>
<evidence type="ECO:0000256" key="4">
    <source>
        <dbReference type="ARBA" id="ARBA00022691"/>
    </source>
</evidence>
<proteinExistence type="inferred from homology"/>
<name>A0ABS1FMC7_9CORY</name>
<dbReference type="Gene3D" id="3.40.50.150">
    <property type="entry name" value="Vaccinia Virus protein VP39"/>
    <property type="match status" value="1"/>
</dbReference>